<gene>
    <name evidence="11" type="primary">cox3</name>
    <name evidence="11" type="ORF">AB846_48</name>
</gene>
<feature type="domain" description="Heme-copper oxidase subunit III family profile" evidence="10">
    <location>
        <begin position="2"/>
        <end position="261"/>
    </location>
</feature>
<feature type="transmembrane region" description="Helical" evidence="9">
    <location>
        <begin position="127"/>
        <end position="148"/>
    </location>
</feature>
<dbReference type="InterPro" id="IPR033945">
    <property type="entry name" value="Cyt_c_oxase_su3_dom"/>
</dbReference>
<dbReference type="PROSITE" id="PS50253">
    <property type="entry name" value="COX3"/>
    <property type="match status" value="1"/>
</dbReference>
<protein>
    <recommendedName>
        <fullName evidence="3 8">Cytochrome c oxidase subunit 3</fullName>
    </recommendedName>
</protein>
<comment type="function">
    <text evidence="8">Component of the cytochrome c oxidase, the last enzyme in the mitochondrial electron transport chain which drives oxidative phosphorylation. The respiratory chain contains 3 multisubunit complexes succinate dehydrogenase (complex II, CII), ubiquinol-cytochrome c oxidoreductase (cytochrome b-c1 complex, complex III, CIII) and cytochrome c oxidase (complex IV, CIV), that cooperate to transfer electrons derived from NADH and succinate to molecular oxygen, creating an electrochemical gradient over the inner membrane that drives transmembrane transport and the ATP synthase. Cytochrome c oxidase is the component of the respiratory chain that catalyzes the reduction of oxygen to water. Electrons originating from reduced cytochrome c in the intermembrane space (IMS) are transferred via the dinuclear copper A center (CU(A)) of subunit 2 and heme A of subunit 1 to the active site in subunit 1, a binuclear center (BNC) formed by heme A3 and copper B (CU(B)). The BNC reduces molecular oxygen to 2 water molecules using 4 electrons from cytochrome c in the IMS and 4 protons from the mitochondrial matrix.</text>
</comment>
<evidence type="ECO:0000256" key="7">
    <source>
        <dbReference type="ARBA" id="ARBA00023136"/>
    </source>
</evidence>
<evidence type="ECO:0000256" key="1">
    <source>
        <dbReference type="ARBA" id="ARBA00004141"/>
    </source>
</evidence>
<dbReference type="FunFam" id="1.20.120.80:FF:000002">
    <property type="entry name" value="Cytochrome c oxidase subunit 3"/>
    <property type="match status" value="1"/>
</dbReference>
<dbReference type="Gene3D" id="1.20.120.80">
    <property type="entry name" value="Cytochrome c oxidase, subunit III, four-helix bundle"/>
    <property type="match status" value="1"/>
</dbReference>
<dbReference type="SUPFAM" id="SSF81452">
    <property type="entry name" value="Cytochrome c oxidase subunit III-like"/>
    <property type="match status" value="1"/>
</dbReference>
<dbReference type="InterPro" id="IPR035973">
    <property type="entry name" value="Cyt_c_oxidase_su3-like_sf"/>
</dbReference>
<name>A0A0K1HP35_VERVE</name>
<dbReference type="GO" id="GO:0031967">
    <property type="term" value="C:organelle envelope"/>
    <property type="evidence" value="ECO:0007669"/>
    <property type="project" value="UniProtKB-ARBA"/>
</dbReference>
<comment type="similarity">
    <text evidence="2 8">Belongs to the cytochrome c oxidase subunit 3 family.</text>
</comment>
<evidence type="ECO:0000256" key="9">
    <source>
        <dbReference type="SAM" id="Phobius"/>
    </source>
</evidence>
<dbReference type="GO" id="GO:0004129">
    <property type="term" value="F:cytochrome-c oxidase activity"/>
    <property type="evidence" value="ECO:0007669"/>
    <property type="project" value="InterPro"/>
</dbReference>
<feature type="transmembrane region" description="Helical" evidence="9">
    <location>
        <begin position="38"/>
        <end position="58"/>
    </location>
</feature>
<evidence type="ECO:0000259" key="10">
    <source>
        <dbReference type="PROSITE" id="PS50253"/>
    </source>
</evidence>
<dbReference type="FunFam" id="1.10.287.70:FF:000082">
    <property type="entry name" value="Cytochrome c oxidase subunit 3"/>
    <property type="match status" value="1"/>
</dbReference>
<evidence type="ECO:0000256" key="4">
    <source>
        <dbReference type="ARBA" id="ARBA00022692"/>
    </source>
</evidence>
<dbReference type="PANTHER" id="PTHR11403">
    <property type="entry name" value="CYTOCHROME C OXIDASE SUBUNIT III"/>
    <property type="match status" value="1"/>
</dbReference>
<dbReference type="EMBL" id="KT185627">
    <property type="protein sequence ID" value="AKT93961.1"/>
    <property type="molecule type" value="Genomic_DNA"/>
</dbReference>
<keyword evidence="4 8" id="KW-0812">Transmembrane</keyword>
<dbReference type="PANTHER" id="PTHR11403:SF7">
    <property type="entry name" value="CYTOCHROME C OXIDASE SUBUNIT 3"/>
    <property type="match status" value="1"/>
</dbReference>
<feature type="transmembrane region" description="Helical" evidence="9">
    <location>
        <begin position="79"/>
        <end position="102"/>
    </location>
</feature>
<dbReference type="GO" id="GO:0006123">
    <property type="term" value="P:mitochondrial electron transport, cytochrome c to oxygen"/>
    <property type="evidence" value="ECO:0007669"/>
    <property type="project" value="UniProtKB-ARBA"/>
</dbReference>
<dbReference type="GO" id="GO:0031090">
    <property type="term" value="C:organelle membrane"/>
    <property type="evidence" value="ECO:0007669"/>
    <property type="project" value="UniProtKB-ARBA"/>
</dbReference>
<keyword evidence="6 9" id="KW-1133">Transmembrane helix</keyword>
<keyword evidence="7 9" id="KW-0472">Membrane</keyword>
<dbReference type="InterPro" id="IPR024791">
    <property type="entry name" value="Cyt_c/ubiquinol_Oxase_su3"/>
</dbReference>
<organism evidence="11">
    <name type="scientific">Vermamoeba vermiformis</name>
    <name type="common">Amoeba</name>
    <name type="synonym">Hartmannella vermiformis</name>
    <dbReference type="NCBI Taxonomy" id="5778"/>
    <lineage>
        <taxon>Eukaryota</taxon>
        <taxon>Amoebozoa</taxon>
        <taxon>Tubulinea</taxon>
        <taxon>Echinamoebida</taxon>
        <taxon>Vermamoeba</taxon>
    </lineage>
</organism>
<proteinExistence type="inferred from homology"/>
<dbReference type="AlphaFoldDB" id="A0A0K1HP35"/>
<dbReference type="GO" id="GO:0005739">
    <property type="term" value="C:mitochondrion"/>
    <property type="evidence" value="ECO:0007669"/>
    <property type="project" value="TreeGrafter"/>
</dbReference>
<dbReference type="InterPro" id="IPR000298">
    <property type="entry name" value="Cyt_c_oxidase-like_su3"/>
</dbReference>
<dbReference type="GO" id="GO:0045277">
    <property type="term" value="C:respiratory chain complex IV"/>
    <property type="evidence" value="ECO:0007669"/>
    <property type="project" value="UniProtKB-ARBA"/>
</dbReference>
<evidence type="ECO:0000256" key="3">
    <source>
        <dbReference type="ARBA" id="ARBA00015944"/>
    </source>
</evidence>
<dbReference type="CDD" id="cd01665">
    <property type="entry name" value="Cyt_c_Oxidase_III"/>
    <property type="match status" value="1"/>
</dbReference>
<evidence type="ECO:0000256" key="6">
    <source>
        <dbReference type="ARBA" id="ARBA00022989"/>
    </source>
</evidence>
<sequence>MKRHLFHLVDRSPWPFLTAFSLLFMATGTVLYMHFYLFGGYLAMVGFIMLVITLVAWWRDVVRESTYLGYHSTAVQKGLKIGFLLFIASEIMFFAAFFWAFFHSSLVPSIWVGAEWPPVGLSVFSPYGVPLLNTLILLTSGASITWAHRAVLGKLYEYAVGGFVATITLAILFILMQLQEYVSAPFGISDGVYGSAFYMLTGLHGLHVIVGTIFLIICFIRFMQKHLTPGHHLGFEFAAWYWHFVDVVWLFLYFSVYCWGNWIVIS</sequence>
<feature type="transmembrane region" description="Helical" evidence="9">
    <location>
        <begin position="196"/>
        <end position="220"/>
    </location>
</feature>
<evidence type="ECO:0000256" key="8">
    <source>
        <dbReference type="RuleBase" id="RU003375"/>
    </source>
</evidence>
<evidence type="ECO:0000256" key="5">
    <source>
        <dbReference type="ARBA" id="ARBA00022967"/>
    </source>
</evidence>
<keyword evidence="8 11" id="KW-0496">Mitochondrion</keyword>
<evidence type="ECO:0000313" key="11">
    <source>
        <dbReference type="EMBL" id="AKT93961.1"/>
    </source>
</evidence>
<feature type="transmembrane region" description="Helical" evidence="9">
    <location>
        <begin position="240"/>
        <end position="265"/>
    </location>
</feature>
<keyword evidence="5" id="KW-1278">Translocase</keyword>
<geneLocation type="mitochondrion" evidence="11"/>
<dbReference type="Gene3D" id="1.10.287.70">
    <property type="match status" value="1"/>
</dbReference>
<evidence type="ECO:0000256" key="2">
    <source>
        <dbReference type="ARBA" id="ARBA00010581"/>
    </source>
</evidence>
<dbReference type="InterPro" id="IPR013833">
    <property type="entry name" value="Cyt_c_oxidase_su3_a-hlx"/>
</dbReference>
<comment type="subcellular location">
    <subcellularLocation>
        <location evidence="1">Membrane</location>
        <topology evidence="1">Multi-pass membrane protein</topology>
    </subcellularLocation>
</comment>
<feature type="transmembrane region" description="Helical" evidence="9">
    <location>
        <begin position="155"/>
        <end position="176"/>
    </location>
</feature>
<feature type="transmembrane region" description="Helical" evidence="9">
    <location>
        <begin position="12"/>
        <end position="32"/>
    </location>
</feature>
<accession>A0A0K1HP35</accession>
<dbReference type="Pfam" id="PF00510">
    <property type="entry name" value="COX3"/>
    <property type="match status" value="1"/>
</dbReference>
<reference evidence="11" key="1">
    <citation type="journal article" date="2015" name="J. Eukaryot. Microbiol.">
        <title>Uncovering Cryptic Diversity in Two Amoebozoan Species Using Complete Mitochondrial Genome Sequences.</title>
        <authorList>
            <person name="Fucikova K."/>
            <person name="Lahr D.J."/>
        </authorList>
    </citation>
    <scope>NUCLEOTIDE SEQUENCE</scope>
    <source>
        <strain evidence="11">BCP-EM3VF21-2</strain>
    </source>
</reference>